<evidence type="ECO:0000313" key="4">
    <source>
        <dbReference type="Proteomes" id="UP000822688"/>
    </source>
</evidence>
<organism evidence="3 4">
    <name type="scientific">Ceratodon purpureus</name>
    <name type="common">Fire moss</name>
    <name type="synonym">Dicranum purpureum</name>
    <dbReference type="NCBI Taxonomy" id="3225"/>
    <lineage>
        <taxon>Eukaryota</taxon>
        <taxon>Viridiplantae</taxon>
        <taxon>Streptophyta</taxon>
        <taxon>Embryophyta</taxon>
        <taxon>Bryophyta</taxon>
        <taxon>Bryophytina</taxon>
        <taxon>Bryopsida</taxon>
        <taxon>Dicranidae</taxon>
        <taxon>Pseudoditrichales</taxon>
        <taxon>Ditrichaceae</taxon>
        <taxon>Ceratodon</taxon>
    </lineage>
</organism>
<feature type="domain" description="Myb/SANT-like DNA-binding" evidence="2">
    <location>
        <begin position="26"/>
        <end position="103"/>
    </location>
</feature>
<gene>
    <name evidence="3" type="ORF">KC19_2G111100</name>
</gene>
<dbReference type="Proteomes" id="UP000822688">
    <property type="component" value="Chromosome 2"/>
</dbReference>
<dbReference type="EMBL" id="CM026422">
    <property type="protein sequence ID" value="KAG0586710.1"/>
    <property type="molecule type" value="Genomic_DNA"/>
</dbReference>
<evidence type="ECO:0000259" key="2">
    <source>
        <dbReference type="Pfam" id="PF13837"/>
    </source>
</evidence>
<dbReference type="Pfam" id="PF13837">
    <property type="entry name" value="Myb_DNA-bind_4"/>
    <property type="match status" value="1"/>
</dbReference>
<name>A0A8T0ISL5_CERPU</name>
<evidence type="ECO:0000313" key="3">
    <source>
        <dbReference type="EMBL" id="KAG0586710.1"/>
    </source>
</evidence>
<protein>
    <recommendedName>
        <fullName evidence="2">Myb/SANT-like DNA-binding domain-containing protein</fullName>
    </recommendedName>
</protein>
<evidence type="ECO:0000256" key="1">
    <source>
        <dbReference type="SAM" id="MobiDB-lite"/>
    </source>
</evidence>
<sequence length="127" mass="15048">MDQLEQPSGSAPVPPKSGKRKWTRQRDWEEAETSVLLQCVNSPRFQKKKRNQYCTKWEAIAQQIRTRENRVDSDSAINAKRCSHRMKTLNGYFNRCKKEKKVGWSEVEWRKANGIVVNWWYDAIAKF</sequence>
<keyword evidence="4" id="KW-1185">Reference proteome</keyword>
<dbReference type="Gene3D" id="1.10.10.60">
    <property type="entry name" value="Homeodomain-like"/>
    <property type="match status" value="1"/>
</dbReference>
<dbReference type="InterPro" id="IPR044822">
    <property type="entry name" value="Myb_DNA-bind_4"/>
</dbReference>
<proteinExistence type="predicted"/>
<reference evidence="3" key="1">
    <citation type="submission" date="2020-06" db="EMBL/GenBank/DDBJ databases">
        <title>WGS assembly of Ceratodon purpureus strain R40.</title>
        <authorList>
            <person name="Carey S.B."/>
            <person name="Jenkins J."/>
            <person name="Shu S."/>
            <person name="Lovell J.T."/>
            <person name="Sreedasyam A."/>
            <person name="Maumus F."/>
            <person name="Tiley G.P."/>
            <person name="Fernandez-Pozo N."/>
            <person name="Barry K."/>
            <person name="Chen C."/>
            <person name="Wang M."/>
            <person name="Lipzen A."/>
            <person name="Daum C."/>
            <person name="Saski C.A."/>
            <person name="Payton A.C."/>
            <person name="Mcbreen J.C."/>
            <person name="Conrad R.E."/>
            <person name="Kollar L.M."/>
            <person name="Olsson S."/>
            <person name="Huttunen S."/>
            <person name="Landis J.B."/>
            <person name="Wickett N.J."/>
            <person name="Johnson M.G."/>
            <person name="Rensing S.A."/>
            <person name="Grimwood J."/>
            <person name="Schmutz J."/>
            <person name="Mcdaniel S.F."/>
        </authorList>
    </citation>
    <scope>NUCLEOTIDE SEQUENCE</scope>
    <source>
        <strain evidence="3">R40</strain>
    </source>
</reference>
<dbReference type="AlphaFoldDB" id="A0A8T0ISL5"/>
<accession>A0A8T0ISL5</accession>
<comment type="caution">
    <text evidence="3">The sequence shown here is derived from an EMBL/GenBank/DDBJ whole genome shotgun (WGS) entry which is preliminary data.</text>
</comment>
<feature type="region of interest" description="Disordered" evidence="1">
    <location>
        <begin position="1"/>
        <end position="25"/>
    </location>
</feature>